<dbReference type="RefSeq" id="WP_200791515.1">
    <property type="nucleotide sequence ID" value="NZ_FNNS01000003.1"/>
</dbReference>
<evidence type="ECO:0000256" key="8">
    <source>
        <dbReference type="ARBA" id="ARBA00023316"/>
    </source>
</evidence>
<keyword evidence="7 9" id="KW-0482">Metalloprotease</keyword>
<dbReference type="AlphaFoldDB" id="A0A1M6BRA8"/>
<gene>
    <name evidence="11" type="ORF">SAMN04487908_10333</name>
</gene>
<evidence type="ECO:0000256" key="2">
    <source>
        <dbReference type="ARBA" id="ARBA00022670"/>
    </source>
</evidence>
<feature type="binding site" evidence="9">
    <location>
        <position position="137"/>
    </location>
    <ligand>
        <name>Zn(2+)</name>
        <dbReference type="ChEBI" id="CHEBI:29105"/>
        <note>catalytic</note>
    </ligand>
</feature>
<evidence type="ECO:0000256" key="5">
    <source>
        <dbReference type="ARBA" id="ARBA00022833"/>
    </source>
</evidence>
<dbReference type="PROSITE" id="PS51257">
    <property type="entry name" value="PROKAR_LIPOPROTEIN"/>
    <property type="match status" value="1"/>
</dbReference>
<proteinExistence type="inferred from homology"/>
<evidence type="ECO:0000256" key="6">
    <source>
        <dbReference type="ARBA" id="ARBA00022997"/>
    </source>
</evidence>
<keyword evidence="12" id="KW-1185">Reference proteome</keyword>
<comment type="catalytic activity">
    <reaction evidence="1 9 10">
        <text>D-alanyl-D-alanine + H2O = 2 D-alanine</text>
        <dbReference type="Rhea" id="RHEA:20661"/>
        <dbReference type="ChEBI" id="CHEBI:15377"/>
        <dbReference type="ChEBI" id="CHEBI:57416"/>
        <dbReference type="ChEBI" id="CHEBI:57822"/>
        <dbReference type="EC" id="3.4.13.22"/>
    </reaction>
</comment>
<keyword evidence="5 9" id="KW-0862">Zinc</keyword>
<comment type="function">
    <text evidence="9 10">Catalyzes hydrolysis of the D-alanyl-D-alanine dipeptide.</text>
</comment>
<keyword evidence="6 9" id="KW-0224">Dipeptidase</keyword>
<dbReference type="InterPro" id="IPR000755">
    <property type="entry name" value="A_A_dipeptidase"/>
</dbReference>
<name>A0A1M6BRA8_9FLAO</name>
<evidence type="ECO:0000256" key="9">
    <source>
        <dbReference type="HAMAP-Rule" id="MF_01924"/>
    </source>
</evidence>
<keyword evidence="3 9" id="KW-0479">Metal-binding</keyword>
<dbReference type="GO" id="GO:0006508">
    <property type="term" value="P:proteolysis"/>
    <property type="evidence" value="ECO:0007669"/>
    <property type="project" value="UniProtKB-KW"/>
</dbReference>
<dbReference type="Pfam" id="PF01427">
    <property type="entry name" value="Peptidase_M15"/>
    <property type="match status" value="1"/>
</dbReference>
<accession>A0A1M6BRA8</accession>
<keyword evidence="8 10" id="KW-0961">Cell wall biogenesis/degradation</keyword>
<dbReference type="SUPFAM" id="SSF55166">
    <property type="entry name" value="Hedgehog/DD-peptidase"/>
    <property type="match status" value="1"/>
</dbReference>
<evidence type="ECO:0000313" key="12">
    <source>
        <dbReference type="Proteomes" id="UP000184172"/>
    </source>
</evidence>
<evidence type="ECO:0000256" key="10">
    <source>
        <dbReference type="PIRNR" id="PIRNR026671"/>
    </source>
</evidence>
<feature type="binding site" evidence="9">
    <location>
        <position position="144"/>
    </location>
    <ligand>
        <name>Zn(2+)</name>
        <dbReference type="ChEBI" id="CHEBI:29105"/>
        <note>catalytic</note>
    </ligand>
</feature>
<dbReference type="GO" id="GO:0008270">
    <property type="term" value="F:zinc ion binding"/>
    <property type="evidence" value="ECO:0007669"/>
    <property type="project" value="UniProtKB-UniRule"/>
</dbReference>
<dbReference type="CDD" id="cd14840">
    <property type="entry name" value="D-Ala-D-Ala_dipeptidase_Aad"/>
    <property type="match status" value="1"/>
</dbReference>
<evidence type="ECO:0000256" key="3">
    <source>
        <dbReference type="ARBA" id="ARBA00022723"/>
    </source>
</evidence>
<protein>
    <recommendedName>
        <fullName evidence="9 10">D-alanyl-D-alanine dipeptidase</fullName>
        <shortName evidence="9 10">D-Ala-D-Ala dipeptidase</shortName>
        <ecNumber evidence="9 10">3.4.13.22</ecNumber>
    </recommendedName>
</protein>
<dbReference type="EC" id="3.4.13.22" evidence="9 10"/>
<dbReference type="PIRSF" id="PIRSF026671">
    <property type="entry name" value="AA_dipeptidase"/>
    <property type="match status" value="1"/>
</dbReference>
<dbReference type="GO" id="GO:0160237">
    <property type="term" value="F:D-Ala-D-Ala dipeptidase activity"/>
    <property type="evidence" value="ECO:0007669"/>
    <property type="project" value="UniProtKB-EC"/>
</dbReference>
<feature type="site" description="Transition state stabilizer" evidence="9">
    <location>
        <position position="108"/>
    </location>
</feature>
<dbReference type="InterPro" id="IPR009045">
    <property type="entry name" value="Zn_M74/Hedgehog-like"/>
</dbReference>
<dbReference type="GO" id="GO:0071555">
    <property type="term" value="P:cell wall organization"/>
    <property type="evidence" value="ECO:0007669"/>
    <property type="project" value="UniProtKB-KW"/>
</dbReference>
<evidence type="ECO:0000256" key="1">
    <source>
        <dbReference type="ARBA" id="ARBA00001362"/>
    </source>
</evidence>
<dbReference type="Gene3D" id="3.30.1380.10">
    <property type="match status" value="1"/>
</dbReference>
<keyword evidence="4 9" id="KW-0378">Hydrolase</keyword>
<evidence type="ECO:0000256" key="7">
    <source>
        <dbReference type="ARBA" id="ARBA00023049"/>
    </source>
</evidence>
<dbReference type="PANTHER" id="PTHR43126">
    <property type="entry name" value="D-ALANYL-D-ALANINE DIPEPTIDASE"/>
    <property type="match status" value="1"/>
</dbReference>
<keyword evidence="2 9" id="KW-0645">Protease</keyword>
<reference evidence="12" key="1">
    <citation type="submission" date="2016-11" db="EMBL/GenBank/DDBJ databases">
        <authorList>
            <person name="Varghese N."/>
            <person name="Submissions S."/>
        </authorList>
    </citation>
    <scope>NUCLEOTIDE SEQUENCE [LARGE SCALE GENOMIC DNA]</scope>
    <source>
        <strain evidence="12">DSM 26349</strain>
    </source>
</reference>
<dbReference type="GO" id="GO:0008237">
    <property type="term" value="F:metallopeptidase activity"/>
    <property type="evidence" value="ECO:0007669"/>
    <property type="project" value="UniProtKB-KW"/>
</dbReference>
<comment type="similarity">
    <text evidence="9 10">Belongs to the peptidase M15D family.</text>
</comment>
<evidence type="ECO:0000313" key="11">
    <source>
        <dbReference type="EMBL" id="SHI51236.1"/>
    </source>
</evidence>
<dbReference type="EMBL" id="FQYV01000003">
    <property type="protein sequence ID" value="SHI51236.1"/>
    <property type="molecule type" value="Genomic_DNA"/>
</dbReference>
<evidence type="ECO:0000256" key="4">
    <source>
        <dbReference type="ARBA" id="ARBA00022801"/>
    </source>
</evidence>
<comment type="cofactor">
    <cofactor evidence="9">
        <name>Zn(2+)</name>
        <dbReference type="ChEBI" id="CHEBI:29105"/>
    </cofactor>
    <text evidence="9">Binds 1 zinc ion per subunit.</text>
</comment>
<dbReference type="Proteomes" id="UP000184172">
    <property type="component" value="Unassembled WGS sequence"/>
</dbReference>
<feature type="active site" description="Proton donor/acceptor" evidence="9">
    <location>
        <position position="202"/>
    </location>
</feature>
<dbReference type="HAMAP" id="MF_01924">
    <property type="entry name" value="A_A_dipeptidase"/>
    <property type="match status" value="1"/>
</dbReference>
<organism evidence="11 12">
    <name type="scientific">Aequorivita viscosa</name>
    <dbReference type="NCBI Taxonomy" id="797419"/>
    <lineage>
        <taxon>Bacteria</taxon>
        <taxon>Pseudomonadati</taxon>
        <taxon>Bacteroidota</taxon>
        <taxon>Flavobacteriia</taxon>
        <taxon>Flavobacteriales</taxon>
        <taxon>Flavobacteriaceae</taxon>
        <taxon>Aequorivita</taxon>
    </lineage>
</organism>
<sequence length="225" mass="26446">MKTKLMYFKRYATHSLLLIIFLSLLYSCGSRPPYEKGNFKTSDLVELIALDSTLRLDIRYATENNFAGQPVYEEARAFLQRPAAEAVVQVNKELKPLGYGLVIFDGYRPWSVTKLFWDITPDEDKKFVANPKDGSRHNRGCAVDLTLYELDTGKVVEMTGEYDEMSERSYPDYKGGTFEQRKMRDLLISKMEAHGFKVYEYEWWHFDYNGWQEYRIQNIQFSEIE</sequence>
<feature type="binding site" evidence="9">
    <location>
        <position position="205"/>
    </location>
    <ligand>
        <name>Zn(2+)</name>
        <dbReference type="ChEBI" id="CHEBI:29105"/>
        <note>catalytic</note>
    </ligand>
</feature>
<dbReference type="PANTHER" id="PTHR43126:SF1">
    <property type="entry name" value="D-ALANYL-D-ALANINE DIPEPTIDASE"/>
    <property type="match status" value="1"/>
</dbReference>